<dbReference type="OrthoDB" id="5853772at2759"/>
<sequence>MVSALKSCVERKFIVIESMDTFTYCDLKSVPQFSENYPSLQDELGLKSGVDYRLLYENELTTFAGVSGGQKSHQYPPILFPLLADIPWTPKIWWRTVQDNKGMSKNGEQPSRTVRFDMHSQVGEALNDCDKILEVVDVSKRILCMQLEMIKNELESARERTLMPVRFTIYAKMQSFALLPFMNEATDKTVMGRVCEMANRATKELENCIGD</sequence>
<protein>
    <submittedName>
        <fullName evidence="1">Uncharacterized protein</fullName>
    </submittedName>
</protein>
<evidence type="ECO:0000313" key="2">
    <source>
        <dbReference type="Proteomes" id="UP000270094"/>
    </source>
</evidence>
<evidence type="ECO:0000313" key="1">
    <source>
        <dbReference type="EMBL" id="VDM70993.1"/>
    </source>
</evidence>
<dbReference type="AlphaFoldDB" id="A0A3P7IT10"/>
<reference evidence="1 2" key="1">
    <citation type="submission" date="2018-11" db="EMBL/GenBank/DDBJ databases">
        <authorList>
            <consortium name="Pathogen Informatics"/>
        </authorList>
    </citation>
    <scope>NUCLEOTIDE SEQUENCE [LARGE SCALE GENOMIC DNA]</scope>
</reference>
<keyword evidence="2" id="KW-1185">Reference proteome</keyword>
<organism evidence="1 2">
    <name type="scientific">Strongylus vulgaris</name>
    <name type="common">Blood worm</name>
    <dbReference type="NCBI Taxonomy" id="40348"/>
    <lineage>
        <taxon>Eukaryota</taxon>
        <taxon>Metazoa</taxon>
        <taxon>Ecdysozoa</taxon>
        <taxon>Nematoda</taxon>
        <taxon>Chromadorea</taxon>
        <taxon>Rhabditida</taxon>
        <taxon>Rhabditina</taxon>
        <taxon>Rhabditomorpha</taxon>
        <taxon>Strongyloidea</taxon>
        <taxon>Strongylidae</taxon>
        <taxon>Strongylus</taxon>
    </lineage>
</organism>
<gene>
    <name evidence="1" type="ORF">SVUK_LOCUS5991</name>
</gene>
<dbReference type="EMBL" id="UYYB01018417">
    <property type="protein sequence ID" value="VDM70993.1"/>
    <property type="molecule type" value="Genomic_DNA"/>
</dbReference>
<dbReference type="Proteomes" id="UP000270094">
    <property type="component" value="Unassembled WGS sequence"/>
</dbReference>
<proteinExistence type="predicted"/>
<name>A0A3P7IT10_STRVU</name>
<accession>A0A3P7IT10</accession>